<evidence type="ECO:0000256" key="1">
    <source>
        <dbReference type="SAM" id="MobiDB-lite"/>
    </source>
</evidence>
<feature type="compositionally biased region" description="Basic residues" evidence="1">
    <location>
        <begin position="129"/>
        <end position="159"/>
    </location>
</feature>
<feature type="region of interest" description="Disordered" evidence="1">
    <location>
        <begin position="129"/>
        <end position="176"/>
    </location>
</feature>
<comment type="caution">
    <text evidence="2">The sequence shown here is derived from an EMBL/GenBank/DDBJ whole genome shotgun (WGS) entry which is preliminary data.</text>
</comment>
<proteinExistence type="predicted"/>
<name>A0ABS7FPQ0_9ACTN</name>
<sequence>MQAGLAAAWWWQGLGCFWLAGTALQLLAWCVFLALAGEGEGVAAARSHHGRYFLFSDFAPADQRPWFGVSLRELMARAQAAVRAVLESEVNAAGLLDDTANAVLLPRQEWEIAQALADLTRGVRRRGRAGRPHLRGHRRPRHRQGVLHRARRVRGRGGRRPPAAPAVPAQGDGLLPGESRLARTVKVKRYPGKGSPPAGRATDDQARLSYLSFGGDWNGSRAVDPAMAGFSRAQSFDTEADWKAVIASGLVRGEQMRRGAGKDRLREIAGAMQDYRQTMNFDETARGTDVASQPVTVSGREGWVVVRRIRFEEKDVRATLDLSAMIVVDTGRPRASYLWIDIPDTHKRLWPDVNTLLGSVRLASG</sequence>
<keyword evidence="3" id="KW-1185">Reference proteome</keyword>
<reference evidence="2 3" key="1">
    <citation type="submission" date="2021-07" db="EMBL/GenBank/DDBJ databases">
        <title>Actinomadura sp. PM05-2 isolated from lichen.</title>
        <authorList>
            <person name="Somphong A."/>
            <person name="Phongsopitanun W."/>
            <person name="Tanasupawat S."/>
            <person name="Peongsungnone V."/>
        </authorList>
    </citation>
    <scope>NUCLEOTIDE SEQUENCE [LARGE SCALE GENOMIC DNA]</scope>
    <source>
        <strain evidence="2 3">PM05-2</strain>
    </source>
</reference>
<evidence type="ECO:0000313" key="3">
    <source>
        <dbReference type="Proteomes" id="UP000774570"/>
    </source>
</evidence>
<organism evidence="2 3">
    <name type="scientific">Actinomadura parmotrematis</name>
    <dbReference type="NCBI Taxonomy" id="2864039"/>
    <lineage>
        <taxon>Bacteria</taxon>
        <taxon>Bacillati</taxon>
        <taxon>Actinomycetota</taxon>
        <taxon>Actinomycetes</taxon>
        <taxon>Streptosporangiales</taxon>
        <taxon>Thermomonosporaceae</taxon>
        <taxon>Actinomadura</taxon>
    </lineage>
</organism>
<dbReference type="EMBL" id="JAIBOA010000004">
    <property type="protein sequence ID" value="MBW8482384.1"/>
    <property type="molecule type" value="Genomic_DNA"/>
</dbReference>
<protein>
    <submittedName>
        <fullName evidence="2">Uncharacterized protein</fullName>
    </submittedName>
</protein>
<dbReference type="RefSeq" id="WP_220164869.1">
    <property type="nucleotide sequence ID" value="NZ_JAIBOA010000004.1"/>
</dbReference>
<gene>
    <name evidence="2" type="ORF">K1Y72_08425</name>
</gene>
<dbReference type="Proteomes" id="UP000774570">
    <property type="component" value="Unassembled WGS sequence"/>
</dbReference>
<evidence type="ECO:0000313" key="2">
    <source>
        <dbReference type="EMBL" id="MBW8482384.1"/>
    </source>
</evidence>
<accession>A0ABS7FPQ0</accession>